<comment type="caution">
    <text evidence="1">The sequence shown here is derived from an EMBL/GenBank/DDBJ whole genome shotgun (WGS) entry which is preliminary data.</text>
</comment>
<organism evidence="1 2">
    <name type="scientific">Paenibacillus piri</name>
    <dbReference type="NCBI Taxonomy" id="2547395"/>
    <lineage>
        <taxon>Bacteria</taxon>
        <taxon>Bacillati</taxon>
        <taxon>Bacillota</taxon>
        <taxon>Bacilli</taxon>
        <taxon>Bacillales</taxon>
        <taxon>Paenibacillaceae</taxon>
        <taxon>Paenibacillus</taxon>
    </lineage>
</organism>
<dbReference type="EMBL" id="SMRT01000014">
    <property type="protein sequence ID" value="TDF94085.1"/>
    <property type="molecule type" value="Genomic_DNA"/>
</dbReference>
<proteinExistence type="predicted"/>
<dbReference type="AlphaFoldDB" id="A0A4R5KH87"/>
<name>A0A4R5KH87_9BACL</name>
<sequence>MRLITHMNFKNKDGLIYCCLRNKVVELDQQQHEQFCQGCKMYGGDADGRGVTCVWEELRNVGNPHIVHDPVQEFNRNQKRTIAIAPDDLISLALIQTGELSEPLY</sequence>
<accession>A0A4R5KH87</accession>
<dbReference type="Proteomes" id="UP000295636">
    <property type="component" value="Unassembled WGS sequence"/>
</dbReference>
<gene>
    <name evidence="1" type="ORF">E1757_24635</name>
</gene>
<evidence type="ECO:0000313" key="2">
    <source>
        <dbReference type="Proteomes" id="UP000295636"/>
    </source>
</evidence>
<protein>
    <submittedName>
        <fullName evidence="1">Uncharacterized protein</fullName>
    </submittedName>
</protein>
<evidence type="ECO:0000313" key="1">
    <source>
        <dbReference type="EMBL" id="TDF94085.1"/>
    </source>
</evidence>
<keyword evidence="2" id="KW-1185">Reference proteome</keyword>
<dbReference type="OrthoDB" id="9806352at2"/>
<reference evidence="1 2" key="1">
    <citation type="submission" date="2019-03" db="EMBL/GenBank/DDBJ databases">
        <title>This is whole genome sequence of Paenibacillus sp MS74 strain.</title>
        <authorList>
            <person name="Trinh H.N."/>
        </authorList>
    </citation>
    <scope>NUCLEOTIDE SEQUENCE [LARGE SCALE GENOMIC DNA]</scope>
    <source>
        <strain evidence="1 2">MS74</strain>
    </source>
</reference>